<comment type="caution">
    <text evidence="1">The sequence shown here is derived from an EMBL/GenBank/DDBJ whole genome shotgun (WGS) entry which is preliminary data.</text>
</comment>
<evidence type="ECO:0000313" key="1">
    <source>
        <dbReference type="EMBL" id="CAF4251789.1"/>
    </source>
</evidence>
<organism evidence="1 2">
    <name type="scientific">Rotaria sordida</name>
    <dbReference type="NCBI Taxonomy" id="392033"/>
    <lineage>
        <taxon>Eukaryota</taxon>
        <taxon>Metazoa</taxon>
        <taxon>Spiralia</taxon>
        <taxon>Gnathifera</taxon>
        <taxon>Rotifera</taxon>
        <taxon>Eurotatoria</taxon>
        <taxon>Bdelloidea</taxon>
        <taxon>Philodinida</taxon>
        <taxon>Philodinidae</taxon>
        <taxon>Rotaria</taxon>
    </lineage>
</organism>
<feature type="non-terminal residue" evidence="1">
    <location>
        <position position="1"/>
    </location>
</feature>
<proteinExistence type="predicted"/>
<evidence type="ECO:0000313" key="2">
    <source>
        <dbReference type="Proteomes" id="UP000663836"/>
    </source>
</evidence>
<dbReference type="Proteomes" id="UP000663836">
    <property type="component" value="Unassembled WGS sequence"/>
</dbReference>
<protein>
    <submittedName>
        <fullName evidence="1">Uncharacterized protein</fullName>
    </submittedName>
</protein>
<name>A0A820EP30_9BILA</name>
<gene>
    <name evidence="1" type="ORF">JBS370_LOCUS38745</name>
</gene>
<sequence>SDILQQLEMKDTFSSYKANFTGIVSEKK</sequence>
<reference evidence="1" key="1">
    <citation type="submission" date="2021-02" db="EMBL/GenBank/DDBJ databases">
        <authorList>
            <person name="Nowell W R."/>
        </authorList>
    </citation>
    <scope>NUCLEOTIDE SEQUENCE</scope>
</reference>
<dbReference type="EMBL" id="CAJOBD010022607">
    <property type="protein sequence ID" value="CAF4251789.1"/>
    <property type="molecule type" value="Genomic_DNA"/>
</dbReference>
<dbReference type="AlphaFoldDB" id="A0A820EP30"/>
<accession>A0A820EP30</accession>